<gene>
    <name evidence="1" type="ORF">GYA55_11635</name>
</gene>
<sequence length="106" mass="12379">MEIKQLLQFASDVINDNANSSTLLERIQIYFDAFEKFRPFLENMKLDSRADLVELLEKHNKVLRITMDLREDTSRAIRELKKRGKGIMAYTDIYPKKISLGSQKKG</sequence>
<dbReference type="AlphaFoldDB" id="A0A7X9IKL0"/>
<name>A0A7X9IKL0_9DELT</name>
<evidence type="ECO:0000313" key="1">
    <source>
        <dbReference type="EMBL" id="NMC63805.1"/>
    </source>
</evidence>
<proteinExistence type="predicted"/>
<organism evidence="1 2">
    <name type="scientific">SAR324 cluster bacterium</name>
    <dbReference type="NCBI Taxonomy" id="2024889"/>
    <lineage>
        <taxon>Bacteria</taxon>
        <taxon>Deltaproteobacteria</taxon>
        <taxon>SAR324 cluster</taxon>
    </lineage>
</organism>
<dbReference type="EMBL" id="JAAZON010000529">
    <property type="protein sequence ID" value="NMC63805.1"/>
    <property type="molecule type" value="Genomic_DNA"/>
</dbReference>
<reference evidence="1 2" key="1">
    <citation type="journal article" date="2020" name="Biotechnol. Biofuels">
        <title>New insights from the biogas microbiome by comprehensive genome-resolved metagenomics of nearly 1600 species originating from multiple anaerobic digesters.</title>
        <authorList>
            <person name="Campanaro S."/>
            <person name="Treu L."/>
            <person name="Rodriguez-R L.M."/>
            <person name="Kovalovszki A."/>
            <person name="Ziels R.M."/>
            <person name="Maus I."/>
            <person name="Zhu X."/>
            <person name="Kougias P.G."/>
            <person name="Basile A."/>
            <person name="Luo G."/>
            <person name="Schluter A."/>
            <person name="Konstantinidis K.T."/>
            <person name="Angelidaki I."/>
        </authorList>
    </citation>
    <scope>NUCLEOTIDE SEQUENCE [LARGE SCALE GENOMIC DNA]</scope>
    <source>
        <strain evidence="1">AS27yjCOA_65</strain>
    </source>
</reference>
<protein>
    <submittedName>
        <fullName evidence="1">Uncharacterized protein</fullName>
    </submittedName>
</protein>
<evidence type="ECO:0000313" key="2">
    <source>
        <dbReference type="Proteomes" id="UP000524246"/>
    </source>
</evidence>
<accession>A0A7X9IKL0</accession>
<dbReference type="Proteomes" id="UP000524246">
    <property type="component" value="Unassembled WGS sequence"/>
</dbReference>
<comment type="caution">
    <text evidence="1">The sequence shown here is derived from an EMBL/GenBank/DDBJ whole genome shotgun (WGS) entry which is preliminary data.</text>
</comment>